<evidence type="ECO:0000313" key="1">
    <source>
        <dbReference type="EMBL" id="ONI41586.1"/>
    </source>
</evidence>
<sequence length="150" mass="17636">MEFQRKFLVNKVPELSNYSNEYITQGYISTDPIIRIRQVDDQYFASMKSFGHLAREKFRMPINKEQFESLEKKVESNFIKKHRYFIPIGNGLTAKLDIYEEDLNKLLTIEVNFASRAQAESFLAPDWFGADITHDSRYRNNNLARFGVPN</sequence>
<reference evidence="1" key="1">
    <citation type="submission" date="2016-08" db="EMBL/GenBank/DDBJ databases">
        <authorList>
            <person name="Ngugi D.K."/>
            <person name="Miyake S."/>
            <person name="Stingl U."/>
        </authorList>
    </citation>
    <scope>NUCLEOTIDE SEQUENCE</scope>
    <source>
        <strain evidence="1">SCG-D08WGA-EpuloA1</strain>
    </source>
</reference>
<proteinExistence type="predicted"/>
<accession>A0ACC8XFA3</accession>
<evidence type="ECO:0000313" key="2">
    <source>
        <dbReference type="Proteomes" id="UP000188637"/>
    </source>
</evidence>
<keyword evidence="2" id="KW-1185">Reference proteome</keyword>
<organism evidence="1 2">
    <name type="scientific">Candidatus Epulonipiscium fishelsonii</name>
    <dbReference type="NCBI Taxonomy" id="77094"/>
    <lineage>
        <taxon>Bacteria</taxon>
        <taxon>Bacillati</taxon>
        <taxon>Bacillota</taxon>
        <taxon>Clostridia</taxon>
        <taxon>Lachnospirales</taxon>
        <taxon>Lachnospiraceae</taxon>
        <taxon>Candidatus Epulonipiscium</taxon>
    </lineage>
</organism>
<dbReference type="EMBL" id="LJHD01000213">
    <property type="protein sequence ID" value="ONI41586.1"/>
    <property type="molecule type" value="Genomic_DNA"/>
</dbReference>
<gene>
    <name evidence="1" type="ORF">AN640_07840</name>
</gene>
<protein>
    <submittedName>
        <fullName evidence="1">Adenylate cyclase</fullName>
    </submittedName>
</protein>
<name>A0ACC8XFA3_9FIRM</name>
<comment type="caution">
    <text evidence="1">The sequence shown here is derived from an EMBL/GenBank/DDBJ whole genome shotgun (WGS) entry which is preliminary data.</text>
</comment>
<dbReference type="Proteomes" id="UP000188637">
    <property type="component" value="Unassembled WGS sequence"/>
</dbReference>